<evidence type="ECO:0000313" key="4">
    <source>
        <dbReference type="EMBL" id="KMZ92884.1"/>
    </source>
</evidence>
<sequence length="354" mass="42642">MKALFFYPLASIAALFVLSSAEGESQGCSGCRLPPAKRWFTFTSQPYCKTAPYYDYDLKHMPYYINVVSESENVKHDKWDNWLKEMKISLTEKLEKESQEYMEKLEEQWDEFMKNSEDKWRHYNPQMEEEYQCSVYPLGLKWDDEKWTAWFYEKGLWCLKKSFKTWLTDSKKGYNTYMKTVLQEFGKQFYEDWCRRSEKRREDKICKRWEQKGLRGDQYYSLKWMQWRNWKNRNHDQKHVWVTLMKDALKEYTGPEFKLWTEFRKEKIDFYKQWMQAFAEQWTEDKQWNTWTEERNEYMKKKKEEEAKKKAASKKGGAAKKAPAKKAPTKKAAPGTKAPAKKAAPKKVAAPNAA</sequence>
<dbReference type="Pfam" id="PF12319">
    <property type="entry name" value="TryThrA_C"/>
    <property type="match status" value="1"/>
</dbReference>
<proteinExistence type="predicted"/>
<accession>A0A0J9TCR5</accession>
<feature type="region of interest" description="Disordered" evidence="1">
    <location>
        <begin position="298"/>
        <end position="354"/>
    </location>
</feature>
<dbReference type="InterPro" id="IPR022089">
    <property type="entry name" value="Plasmodium-antigen_C"/>
</dbReference>
<reference evidence="4 5" key="1">
    <citation type="submission" date="2011-08" db="EMBL/GenBank/DDBJ databases">
        <title>The Genome Sequence of Plasmodium vivax Mauritania I.</title>
        <authorList>
            <consortium name="The Broad Institute Genome Sequencing Platform"/>
            <consortium name="The Broad Institute Genome Sequencing Center for Infectious Disease"/>
            <person name="Neafsey D."/>
            <person name="Carlton J."/>
            <person name="Barnwell J."/>
            <person name="Collins W."/>
            <person name="Escalante A."/>
            <person name="Mullikin J."/>
            <person name="Saul A."/>
            <person name="Guigo R."/>
            <person name="Camara F."/>
            <person name="Young S.K."/>
            <person name="Zeng Q."/>
            <person name="Gargeya S."/>
            <person name="Fitzgerald M."/>
            <person name="Haas B."/>
            <person name="Abouelleil A."/>
            <person name="Alvarado L."/>
            <person name="Arachchi H.M."/>
            <person name="Berlin A."/>
            <person name="Brown A."/>
            <person name="Chapman S.B."/>
            <person name="Chen Z."/>
            <person name="Dunbar C."/>
            <person name="Freedman E."/>
            <person name="Gearin G."/>
            <person name="Gellesch M."/>
            <person name="Goldberg J."/>
            <person name="Griggs A."/>
            <person name="Gujja S."/>
            <person name="Heiman D."/>
            <person name="Howarth C."/>
            <person name="Larson L."/>
            <person name="Lui A."/>
            <person name="MacDonald P.J.P."/>
            <person name="Montmayeur A."/>
            <person name="Murphy C."/>
            <person name="Neiman D."/>
            <person name="Pearson M."/>
            <person name="Priest M."/>
            <person name="Roberts A."/>
            <person name="Saif S."/>
            <person name="Shea T."/>
            <person name="Shenoy N."/>
            <person name="Sisk P."/>
            <person name="Stolte C."/>
            <person name="Sykes S."/>
            <person name="Wortman J."/>
            <person name="Nusbaum C."/>
            <person name="Birren B."/>
        </authorList>
    </citation>
    <scope>NUCLEOTIDE SEQUENCE [LARGE SCALE GENOMIC DNA]</scope>
    <source>
        <strain evidence="4 5">Mauritania I</strain>
    </source>
</reference>
<evidence type="ECO:0000256" key="1">
    <source>
        <dbReference type="SAM" id="MobiDB-lite"/>
    </source>
</evidence>
<evidence type="ECO:0000256" key="2">
    <source>
        <dbReference type="SAM" id="SignalP"/>
    </source>
</evidence>
<dbReference type="Proteomes" id="UP000053776">
    <property type="component" value="Unassembled WGS sequence"/>
</dbReference>
<feature type="domain" description="Tryptophan/threonine-rich plasmodium antigen C-terminal" evidence="3">
    <location>
        <begin position="78"/>
        <end position="291"/>
    </location>
</feature>
<feature type="chain" id="PRO_5005323096" evidence="2">
    <location>
        <begin position="24"/>
        <end position="354"/>
    </location>
</feature>
<dbReference type="OrthoDB" id="383580at2759"/>
<evidence type="ECO:0000259" key="3">
    <source>
        <dbReference type="Pfam" id="PF12319"/>
    </source>
</evidence>
<dbReference type="EMBL" id="KQ235061">
    <property type="protein sequence ID" value="KMZ92884.1"/>
    <property type="molecule type" value="Genomic_DNA"/>
</dbReference>
<protein>
    <submittedName>
        <fullName evidence="4">Tryptophan-rich antigen (Pv-fam-a)</fullName>
    </submittedName>
</protein>
<evidence type="ECO:0000313" key="5">
    <source>
        <dbReference type="Proteomes" id="UP000053776"/>
    </source>
</evidence>
<gene>
    <name evidence="4" type="ORF">PVMG_05444</name>
</gene>
<feature type="signal peptide" evidence="2">
    <location>
        <begin position="1"/>
        <end position="23"/>
    </location>
</feature>
<feature type="compositionally biased region" description="Basic and acidic residues" evidence="1">
    <location>
        <begin position="298"/>
        <end position="309"/>
    </location>
</feature>
<keyword evidence="2" id="KW-0732">Signal</keyword>
<organism evidence="4 5">
    <name type="scientific">Plasmodium vivax Mauritania I</name>
    <dbReference type="NCBI Taxonomy" id="1035515"/>
    <lineage>
        <taxon>Eukaryota</taxon>
        <taxon>Sar</taxon>
        <taxon>Alveolata</taxon>
        <taxon>Apicomplexa</taxon>
        <taxon>Aconoidasida</taxon>
        <taxon>Haemosporida</taxon>
        <taxon>Plasmodiidae</taxon>
        <taxon>Plasmodium</taxon>
        <taxon>Plasmodium (Plasmodium)</taxon>
    </lineage>
</organism>
<dbReference type="AlphaFoldDB" id="A0A0J9TCR5"/>
<name>A0A0J9TCR5_PLAVI</name>